<evidence type="ECO:0000256" key="4">
    <source>
        <dbReference type="ARBA" id="ARBA00022989"/>
    </source>
</evidence>
<dbReference type="PROSITE" id="PS50253">
    <property type="entry name" value="COX3"/>
    <property type="match status" value="1"/>
</dbReference>
<dbReference type="EMBL" id="SHKN01000001">
    <property type="protein sequence ID" value="RZT97106.1"/>
    <property type="molecule type" value="Genomic_DNA"/>
</dbReference>
<dbReference type="Pfam" id="PF00510">
    <property type="entry name" value="COX3"/>
    <property type="match status" value="1"/>
</dbReference>
<dbReference type="InterPro" id="IPR000298">
    <property type="entry name" value="Cyt_c_oxidase-like_su3"/>
</dbReference>
<feature type="transmembrane region" description="Helical" evidence="7">
    <location>
        <begin position="186"/>
        <end position="205"/>
    </location>
</feature>
<evidence type="ECO:0000256" key="7">
    <source>
        <dbReference type="SAM" id="Phobius"/>
    </source>
</evidence>
<evidence type="ECO:0000256" key="6">
    <source>
        <dbReference type="RuleBase" id="RU003376"/>
    </source>
</evidence>
<keyword evidence="3 6" id="KW-0812">Transmembrane</keyword>
<evidence type="ECO:0000313" key="10">
    <source>
        <dbReference type="Proteomes" id="UP000293562"/>
    </source>
</evidence>
<keyword evidence="10" id="KW-1185">Reference proteome</keyword>
<proteinExistence type="inferred from homology"/>
<evidence type="ECO:0000256" key="1">
    <source>
        <dbReference type="ARBA" id="ARBA00004141"/>
    </source>
</evidence>
<organism evidence="9 10">
    <name type="scientific">Ancylomarina subtilis</name>
    <dbReference type="NCBI Taxonomy" id="1639035"/>
    <lineage>
        <taxon>Bacteria</taxon>
        <taxon>Pseudomonadati</taxon>
        <taxon>Bacteroidota</taxon>
        <taxon>Bacteroidia</taxon>
        <taxon>Marinilabiliales</taxon>
        <taxon>Marinifilaceae</taxon>
        <taxon>Ancylomarina</taxon>
    </lineage>
</organism>
<comment type="similarity">
    <text evidence="2 6">Belongs to the cytochrome c oxidase subunit 3 family.</text>
</comment>
<dbReference type="InterPro" id="IPR035973">
    <property type="entry name" value="Cyt_c_oxidase_su3-like_sf"/>
</dbReference>
<evidence type="ECO:0000313" key="9">
    <source>
        <dbReference type="EMBL" id="RZT97106.1"/>
    </source>
</evidence>
<name>A0A4Q7VLE8_9BACT</name>
<feature type="transmembrane region" description="Helical" evidence="7">
    <location>
        <begin position="93"/>
        <end position="112"/>
    </location>
</feature>
<protein>
    <submittedName>
        <fullName evidence="9">Cytochrome c oxidase subunit 3</fullName>
    </submittedName>
</protein>
<dbReference type="CDD" id="cd02862">
    <property type="entry name" value="NorE_like"/>
    <property type="match status" value="1"/>
</dbReference>
<feature type="domain" description="Heme-copper oxidase subunit III family profile" evidence="8">
    <location>
        <begin position="16"/>
        <end position="206"/>
    </location>
</feature>
<dbReference type="GO" id="GO:0019646">
    <property type="term" value="P:aerobic electron transport chain"/>
    <property type="evidence" value="ECO:0007669"/>
    <property type="project" value="InterPro"/>
</dbReference>
<keyword evidence="5 7" id="KW-0472">Membrane</keyword>
<gene>
    <name evidence="9" type="ORF">EV201_1763</name>
</gene>
<dbReference type="Proteomes" id="UP000293562">
    <property type="component" value="Unassembled WGS sequence"/>
</dbReference>
<accession>A0A4Q7VLE8</accession>
<reference evidence="9 10" key="1">
    <citation type="submission" date="2019-02" db="EMBL/GenBank/DDBJ databases">
        <title>Genomic Encyclopedia of Type Strains, Phase IV (KMG-IV): sequencing the most valuable type-strain genomes for metagenomic binning, comparative biology and taxonomic classification.</title>
        <authorList>
            <person name="Goeker M."/>
        </authorList>
    </citation>
    <scope>NUCLEOTIDE SEQUENCE [LARGE SCALE GENOMIC DNA]</scope>
    <source>
        <strain evidence="9 10">DSM 28825</strain>
    </source>
</reference>
<comment type="subcellular location">
    <subcellularLocation>
        <location evidence="6">Cell membrane</location>
        <topology evidence="6">Multi-pass membrane protein</topology>
    </subcellularLocation>
    <subcellularLocation>
        <location evidence="1">Membrane</location>
        <topology evidence="1">Multi-pass membrane protein</topology>
    </subcellularLocation>
</comment>
<dbReference type="AlphaFoldDB" id="A0A4Q7VLE8"/>
<dbReference type="PANTHER" id="PTHR11403:SF6">
    <property type="entry name" value="NITRIC OXIDE REDUCTASE SUBUNIT E"/>
    <property type="match status" value="1"/>
</dbReference>
<feature type="transmembrane region" description="Helical" evidence="7">
    <location>
        <begin position="21"/>
        <end position="40"/>
    </location>
</feature>
<keyword evidence="4 7" id="KW-1133">Transmembrane helix</keyword>
<evidence type="ECO:0000256" key="3">
    <source>
        <dbReference type="ARBA" id="ARBA00022692"/>
    </source>
</evidence>
<evidence type="ECO:0000259" key="8">
    <source>
        <dbReference type="PROSITE" id="PS50253"/>
    </source>
</evidence>
<evidence type="ECO:0000256" key="5">
    <source>
        <dbReference type="ARBA" id="ARBA00023136"/>
    </source>
</evidence>
<evidence type="ECO:0000256" key="2">
    <source>
        <dbReference type="ARBA" id="ARBA00010581"/>
    </source>
</evidence>
<dbReference type="InterPro" id="IPR013833">
    <property type="entry name" value="Cyt_c_oxidase_su3_a-hlx"/>
</dbReference>
<dbReference type="Gene3D" id="1.20.120.80">
    <property type="entry name" value="Cytochrome c oxidase, subunit III, four-helix bundle"/>
    <property type="match status" value="1"/>
</dbReference>
<dbReference type="GO" id="GO:0005886">
    <property type="term" value="C:plasma membrane"/>
    <property type="evidence" value="ECO:0007669"/>
    <property type="project" value="UniProtKB-SubCell"/>
</dbReference>
<dbReference type="GO" id="GO:0004129">
    <property type="term" value="F:cytochrome-c oxidase activity"/>
    <property type="evidence" value="ECO:0007669"/>
    <property type="project" value="InterPro"/>
</dbReference>
<comment type="caution">
    <text evidence="9">The sequence shown here is derived from an EMBL/GenBank/DDBJ whole genome shotgun (WGS) entry which is preliminary data.</text>
</comment>
<feature type="transmembrane region" description="Helical" evidence="7">
    <location>
        <begin position="142"/>
        <end position="166"/>
    </location>
</feature>
<dbReference type="SUPFAM" id="SSF81452">
    <property type="entry name" value="Cytochrome c oxidase subunit III-like"/>
    <property type="match status" value="1"/>
</dbReference>
<sequence length="206" mass="23593">MIMTDHAHIDEHRDDEGAKTGMWIFIFTELLLFGGLFIVYSIYRYLNPMAFHLAAEELDIFIGTANTVILLVSSMTIAMAVTSIQLKNKRLTLILMGITVCLALAFMVNKYFEWSGKISHGIFPGSEILHQSSQGEILFFGLYYAMTGLHALHIIIGVAFIAYVMWLVKTEDVKHDDYVILENSALYWHLVDLIWIFLFPLFYLIT</sequence>
<feature type="transmembrane region" description="Helical" evidence="7">
    <location>
        <begin position="60"/>
        <end position="81"/>
    </location>
</feature>
<dbReference type="InterPro" id="IPR024791">
    <property type="entry name" value="Cyt_c/ubiquinol_Oxase_su3"/>
</dbReference>
<dbReference type="PANTHER" id="PTHR11403">
    <property type="entry name" value="CYTOCHROME C OXIDASE SUBUNIT III"/>
    <property type="match status" value="1"/>
</dbReference>